<dbReference type="InterPro" id="IPR013216">
    <property type="entry name" value="Methyltransf_11"/>
</dbReference>
<dbReference type="CDD" id="cd02440">
    <property type="entry name" value="AdoMet_MTases"/>
    <property type="match status" value="1"/>
</dbReference>
<dbReference type="InterPro" id="IPR050447">
    <property type="entry name" value="Erg6_SMT_methyltransf"/>
</dbReference>
<dbReference type="KEGG" id="smam:Mal15_23010"/>
<dbReference type="EC" id="2.1.1.164" evidence="3"/>
<dbReference type="InterPro" id="IPR029063">
    <property type="entry name" value="SAM-dependent_MTases_sf"/>
</dbReference>
<dbReference type="PANTHER" id="PTHR44068:SF11">
    <property type="entry name" value="GERANYL DIPHOSPHATE 2-C-METHYLTRANSFERASE"/>
    <property type="match status" value="1"/>
</dbReference>
<organism evidence="3 4">
    <name type="scientific">Stieleria maiorica</name>
    <dbReference type="NCBI Taxonomy" id="2795974"/>
    <lineage>
        <taxon>Bacteria</taxon>
        <taxon>Pseudomonadati</taxon>
        <taxon>Planctomycetota</taxon>
        <taxon>Planctomycetia</taxon>
        <taxon>Pirellulales</taxon>
        <taxon>Pirellulaceae</taxon>
        <taxon>Stieleria</taxon>
    </lineage>
</organism>
<feature type="domain" description="Methyltransferase type 11" evidence="2">
    <location>
        <begin position="71"/>
        <end position="169"/>
    </location>
</feature>
<accession>A0A5B9MAJ7</accession>
<protein>
    <submittedName>
        <fullName evidence="3">Demethylrebeccamycin-D-glucose O-methyltransferase</fullName>
        <ecNumber evidence="3">2.1.1.164</ecNumber>
    </submittedName>
</protein>
<gene>
    <name evidence="3" type="primary">rebM</name>
    <name evidence="3" type="ORF">Mal15_23010</name>
</gene>
<dbReference type="Pfam" id="PF08241">
    <property type="entry name" value="Methyltransf_11"/>
    <property type="match status" value="1"/>
</dbReference>
<evidence type="ECO:0000259" key="2">
    <source>
        <dbReference type="Pfam" id="PF08241"/>
    </source>
</evidence>
<dbReference type="SUPFAM" id="SSF53335">
    <property type="entry name" value="S-adenosyl-L-methionine-dependent methyltransferases"/>
    <property type="match status" value="1"/>
</dbReference>
<dbReference type="RefSeq" id="WP_147867805.1">
    <property type="nucleotide sequence ID" value="NZ_CP036264.1"/>
</dbReference>
<keyword evidence="3" id="KW-0489">Methyltransferase</keyword>
<dbReference type="GO" id="GO:0032259">
    <property type="term" value="P:methylation"/>
    <property type="evidence" value="ECO:0007669"/>
    <property type="project" value="UniProtKB-KW"/>
</dbReference>
<dbReference type="EMBL" id="CP036264">
    <property type="protein sequence ID" value="QEF98252.1"/>
    <property type="molecule type" value="Genomic_DNA"/>
</dbReference>
<evidence type="ECO:0000256" key="1">
    <source>
        <dbReference type="ARBA" id="ARBA00022679"/>
    </source>
</evidence>
<dbReference type="AlphaFoldDB" id="A0A5B9MAJ7"/>
<dbReference type="Proteomes" id="UP000321353">
    <property type="component" value="Chromosome"/>
</dbReference>
<evidence type="ECO:0000313" key="3">
    <source>
        <dbReference type="EMBL" id="QEF98252.1"/>
    </source>
</evidence>
<dbReference type="GO" id="GO:0008757">
    <property type="term" value="F:S-adenosylmethionine-dependent methyltransferase activity"/>
    <property type="evidence" value="ECO:0007669"/>
    <property type="project" value="InterPro"/>
</dbReference>
<keyword evidence="1 3" id="KW-0808">Transferase</keyword>
<reference evidence="3 4" key="1">
    <citation type="submission" date="2019-02" db="EMBL/GenBank/DDBJ databases">
        <title>Planctomycetal bacteria perform biofilm scaping via a novel small molecule.</title>
        <authorList>
            <person name="Jeske O."/>
            <person name="Boedeker C."/>
            <person name="Wiegand S."/>
            <person name="Breitling P."/>
            <person name="Kallscheuer N."/>
            <person name="Jogler M."/>
            <person name="Rohde M."/>
            <person name="Petersen J."/>
            <person name="Medema M.H."/>
            <person name="Surup F."/>
            <person name="Jogler C."/>
        </authorList>
    </citation>
    <scope>NUCLEOTIDE SEQUENCE [LARGE SCALE GENOMIC DNA]</scope>
    <source>
        <strain evidence="3 4">Mal15</strain>
    </source>
</reference>
<dbReference type="Gene3D" id="3.40.50.150">
    <property type="entry name" value="Vaccinia Virus protein VP39"/>
    <property type="match status" value="1"/>
</dbReference>
<name>A0A5B9MAJ7_9BACT</name>
<dbReference type="GO" id="GO:0102082">
    <property type="term" value="F:demethylrebeccamycin--D-glucose O-methyltransferase activity"/>
    <property type="evidence" value="ECO:0007669"/>
    <property type="project" value="UniProtKB-EC"/>
</dbReference>
<sequence length="301" mass="33860">MIAVEGVEKESIRSHYQLGTLFYRLLWGPHIHHGLWDGAHSADKLSAYQAQCQLTDTLADLADVTSADRVVDIGCGMGGSAIRLAKLRGCDVTGVTLSPVQRHWAALSSRVKRLAGRTRFLAGDAEDVIFQPDSFDVVWSVECTEHLFDKPQFIGRAANWLRPGGRIAICVWFEGEDTSRSGHRRQCEEVCERFVCPSLATRADYADWMMDSGLRIRHNVDWTDRVTRTWEICKRRVRRTGVRHLARVLDREQVNFIDGFDALLRAYRSGAMQYGAIVAEKPGAADRPCTTAPRDDRESIA</sequence>
<evidence type="ECO:0000313" key="4">
    <source>
        <dbReference type="Proteomes" id="UP000321353"/>
    </source>
</evidence>
<keyword evidence="4" id="KW-1185">Reference proteome</keyword>
<proteinExistence type="predicted"/>
<dbReference type="PANTHER" id="PTHR44068">
    <property type="entry name" value="ZGC:194242"/>
    <property type="match status" value="1"/>
</dbReference>